<evidence type="ECO:0000313" key="2">
    <source>
        <dbReference type="Proteomes" id="UP001589702"/>
    </source>
</evidence>
<sequence length="815" mass="89138">MLNETRALQWSDDELDALIDSYVMMLKLEIAGANYNKRQTNLKLQEIVKRSHASIEFKLCNLSAVLDGMGRRYIFGYKPRPHFQAALQDRVLQRLGEFPLPDGSHSDGDAALPEIARRGGATPPATLKSMTVSGDTFEPRIEGEFVNAEESAYWDTLGELWDRTTGGSDVAAKPTSDGLSLLPTAPRPAGVEEACAWFKSGLTSGALPRFLFLVGGPGAGKSHATAEIVAGLDPIEAPQDGLAHRSYRYKAGNRELLLINDATIGSSEHRRNPLTKDVDASAHSGRHLVACVNRGILVEEAASTNSTPASQYSAGQAIVRWLAGEVPGESNWNVETDCDEPYLRAGHLLDGPNIVAGVLVVFVDVCSLLERRPEVHITSSDARGTVFDAEPYRIVDFAKRTAMDFVTPAGALFSKVIDFVSTGASYEDVQPLVDPIRANIESLRSSRIRAGIMTVVRGAELSSGQRMTFREIWGAITRCVLGDAPDRIGRDELSALVTRLQPSDADAVLRFKDLQLLAGLRFSQAIFGGRNPGSENFDPLGNPITKLTHFVDPMRDAIPGRYDRSWDSGWATPLADAFAGPVTNGSPLESLEDDLDSQDPFSEVLTDFDRTVDRAFVKAMHSPKIGDKDRYAFISWYGGYLGRLYALANGIPAFRPQVAAWTQAWYLSPNLPDELGFGLRTLLRPKRRPGDVESASLIPILASRTDPIVGVQSEPKLALKTGDVEMKTHRDSETLFLILSEQGKEISRMPLDFPLVREALACGHEHAGVTEMTDVTSPRLERFRAARLIPEQLNQANYRIVVGNSDFSMTVTGGY</sequence>
<keyword evidence="2" id="KW-1185">Reference proteome</keyword>
<name>A0ABV5Y1X6_ARTRM</name>
<dbReference type="RefSeq" id="WP_234751096.1">
    <property type="nucleotide sequence ID" value="NZ_BAAAWN010000001.1"/>
</dbReference>
<dbReference type="EMBL" id="JBHMBC010000022">
    <property type="protein sequence ID" value="MFB9820564.1"/>
    <property type="molecule type" value="Genomic_DNA"/>
</dbReference>
<evidence type="ECO:0000313" key="1">
    <source>
        <dbReference type="EMBL" id="MFB9820564.1"/>
    </source>
</evidence>
<dbReference type="Proteomes" id="UP001589702">
    <property type="component" value="Unassembled WGS sequence"/>
</dbReference>
<gene>
    <name evidence="1" type="ORF">ACFFP1_13770</name>
</gene>
<proteinExistence type="predicted"/>
<protein>
    <submittedName>
        <fullName evidence="1">Uncharacterized protein</fullName>
    </submittedName>
</protein>
<comment type="caution">
    <text evidence="1">The sequence shown here is derived from an EMBL/GenBank/DDBJ whole genome shotgun (WGS) entry which is preliminary data.</text>
</comment>
<organism evidence="1 2">
    <name type="scientific">Arthrobacter ramosus</name>
    <dbReference type="NCBI Taxonomy" id="1672"/>
    <lineage>
        <taxon>Bacteria</taxon>
        <taxon>Bacillati</taxon>
        <taxon>Actinomycetota</taxon>
        <taxon>Actinomycetes</taxon>
        <taxon>Micrococcales</taxon>
        <taxon>Micrococcaceae</taxon>
        <taxon>Arthrobacter</taxon>
    </lineage>
</organism>
<accession>A0ABV5Y1X6</accession>
<reference evidence="1 2" key="1">
    <citation type="submission" date="2024-09" db="EMBL/GenBank/DDBJ databases">
        <authorList>
            <person name="Sun Q."/>
            <person name="Mori K."/>
        </authorList>
    </citation>
    <scope>NUCLEOTIDE SEQUENCE [LARGE SCALE GENOMIC DNA]</scope>
    <source>
        <strain evidence="1 2">JCM 1334</strain>
    </source>
</reference>